<evidence type="ECO:0000256" key="4">
    <source>
        <dbReference type="ARBA" id="ARBA00022982"/>
    </source>
</evidence>
<evidence type="ECO:0000313" key="12">
    <source>
        <dbReference type="Proteomes" id="UP000289323"/>
    </source>
</evidence>
<evidence type="ECO:0000256" key="1">
    <source>
        <dbReference type="ARBA" id="ARBA00004370"/>
    </source>
</evidence>
<dbReference type="Gene3D" id="1.20.120.1770">
    <property type="match status" value="1"/>
</dbReference>
<keyword evidence="5 8" id="KW-1133">Transmembrane helix</keyword>
<dbReference type="EMBL" id="OUUZ01000018">
    <property type="protein sequence ID" value="SPQ26745.1"/>
    <property type="molecule type" value="Genomic_DNA"/>
</dbReference>
<dbReference type="Proteomes" id="UP000289323">
    <property type="component" value="Unassembled WGS sequence"/>
</dbReference>
<dbReference type="GO" id="GO:0016020">
    <property type="term" value="C:membrane"/>
    <property type="evidence" value="ECO:0007669"/>
    <property type="project" value="UniProtKB-SubCell"/>
</dbReference>
<feature type="transmembrane region" description="Helical" evidence="8">
    <location>
        <begin position="134"/>
        <end position="155"/>
    </location>
</feature>
<evidence type="ECO:0000256" key="6">
    <source>
        <dbReference type="ARBA" id="ARBA00023136"/>
    </source>
</evidence>
<proteinExistence type="predicted"/>
<keyword evidence="9" id="KW-0732">Signal</keyword>
<protein>
    <submittedName>
        <fullName evidence="11">956d8e0d-6cc6-48b4-a4b8-530511292064</fullName>
    </submittedName>
</protein>
<dbReference type="CDD" id="cd08760">
    <property type="entry name" value="Cyt_b561_FRRS1_like"/>
    <property type="match status" value="1"/>
</dbReference>
<feature type="region of interest" description="Disordered" evidence="7">
    <location>
        <begin position="88"/>
        <end position="110"/>
    </location>
</feature>
<gene>
    <name evidence="11" type="ORF">TT172_LOCUS9164</name>
</gene>
<evidence type="ECO:0000256" key="5">
    <source>
        <dbReference type="ARBA" id="ARBA00022989"/>
    </source>
</evidence>
<dbReference type="InterPro" id="IPR006593">
    <property type="entry name" value="Cyt_b561/ferric_Rdtase_TM"/>
</dbReference>
<feature type="transmembrane region" description="Helical" evidence="8">
    <location>
        <begin position="277"/>
        <end position="295"/>
    </location>
</feature>
<evidence type="ECO:0000256" key="8">
    <source>
        <dbReference type="SAM" id="Phobius"/>
    </source>
</evidence>
<dbReference type="PANTHER" id="PTHR47797">
    <property type="entry name" value="DEHYDROGENASE, PUTATIVE (AFU_ORTHOLOGUE AFUA_8G05805)-RELATED"/>
    <property type="match status" value="1"/>
</dbReference>
<reference evidence="11 12" key="1">
    <citation type="submission" date="2018-04" db="EMBL/GenBank/DDBJ databases">
        <authorList>
            <person name="Huttner S."/>
            <person name="Dainat J."/>
        </authorList>
    </citation>
    <scope>NUCLEOTIDE SEQUENCE [LARGE SCALE GENOMIC DNA]</scope>
</reference>
<dbReference type="AlphaFoldDB" id="A0A446BW32"/>
<comment type="subcellular location">
    <subcellularLocation>
        <location evidence="1">Membrane</location>
    </subcellularLocation>
</comment>
<keyword evidence="3 8" id="KW-0812">Transmembrane</keyword>
<dbReference type="SMART" id="SM00665">
    <property type="entry name" value="B561"/>
    <property type="match status" value="1"/>
</dbReference>
<dbReference type="PANTHER" id="PTHR47797:SF1">
    <property type="entry name" value="CYTOCHROME B561 DOMAIN-CONTAINING PROTEIN-RELATED"/>
    <property type="match status" value="1"/>
</dbReference>
<evidence type="ECO:0000256" key="7">
    <source>
        <dbReference type="SAM" id="MobiDB-lite"/>
    </source>
</evidence>
<feature type="transmembrane region" description="Helical" evidence="8">
    <location>
        <begin position="162"/>
        <end position="189"/>
    </location>
</feature>
<keyword evidence="2" id="KW-0813">Transport</keyword>
<name>A0A446BW32_9PEZI</name>
<evidence type="ECO:0000256" key="3">
    <source>
        <dbReference type="ARBA" id="ARBA00022692"/>
    </source>
</evidence>
<evidence type="ECO:0000256" key="2">
    <source>
        <dbReference type="ARBA" id="ARBA00022448"/>
    </source>
</evidence>
<feature type="signal peptide" evidence="9">
    <location>
        <begin position="1"/>
        <end position="20"/>
    </location>
</feature>
<feature type="transmembrane region" description="Helical" evidence="8">
    <location>
        <begin position="209"/>
        <end position="231"/>
    </location>
</feature>
<keyword evidence="6 8" id="KW-0472">Membrane</keyword>
<evidence type="ECO:0000313" key="11">
    <source>
        <dbReference type="EMBL" id="SPQ26745.1"/>
    </source>
</evidence>
<feature type="transmembrane region" description="Helical" evidence="8">
    <location>
        <begin position="252"/>
        <end position="271"/>
    </location>
</feature>
<feature type="chain" id="PRO_5019375786" evidence="9">
    <location>
        <begin position="21"/>
        <end position="319"/>
    </location>
</feature>
<feature type="domain" description="Cytochrome b561" evidence="10">
    <location>
        <begin position="135"/>
        <end position="265"/>
    </location>
</feature>
<keyword evidence="4" id="KW-0249">Electron transport</keyword>
<organism evidence="11 12">
    <name type="scientific">Thermothielavioides terrestris</name>
    <dbReference type="NCBI Taxonomy" id="2587410"/>
    <lineage>
        <taxon>Eukaryota</taxon>
        <taxon>Fungi</taxon>
        <taxon>Dikarya</taxon>
        <taxon>Ascomycota</taxon>
        <taxon>Pezizomycotina</taxon>
        <taxon>Sordariomycetes</taxon>
        <taxon>Sordariomycetidae</taxon>
        <taxon>Sordariales</taxon>
        <taxon>Chaetomiaceae</taxon>
        <taxon>Thermothielavioides</taxon>
    </lineage>
</organism>
<evidence type="ECO:0000256" key="9">
    <source>
        <dbReference type="SAM" id="SignalP"/>
    </source>
</evidence>
<sequence length="319" mass="33349">MAILNELLLAILASAIKAWAQQFAPGFPESGNSSYDGAFGSGPRSDFPGINTGPGYFFSSTAASELGTAATVDAGSLPGPFAGGGTGSSVGFGPGSDPGSGSGSGTGSSGFGPNFGNFPGGFNFDVAEATRTRAIHGILGAIAMVALFPSGSILMRILHGRLALWMHALTQLMGLAILLACVGLGIHLVQEVQAIGLDLFKEPSINYHPIIGLVVAACLLLQPPLGLIHHAKFKKLQRRQIWSHLHMFNGRLAITLGIVNGALGLWIAHASSKVKTAYVAAAAVMWAIWMLTALWSEWRRWRTAAQAEQRRKSAGAVSF</sequence>
<accession>A0A446BW32</accession>
<evidence type="ECO:0000259" key="10">
    <source>
        <dbReference type="SMART" id="SM00665"/>
    </source>
</evidence>